<evidence type="ECO:0000313" key="1">
    <source>
        <dbReference type="EMBL" id="TVX94362.1"/>
    </source>
</evidence>
<organism evidence="1 2">
    <name type="scientific">Paenibacillus agilis</name>
    <dbReference type="NCBI Taxonomy" id="3020863"/>
    <lineage>
        <taxon>Bacteria</taxon>
        <taxon>Bacillati</taxon>
        <taxon>Bacillota</taxon>
        <taxon>Bacilli</taxon>
        <taxon>Bacillales</taxon>
        <taxon>Paenibacillaceae</taxon>
        <taxon>Paenibacillus</taxon>
    </lineage>
</organism>
<dbReference type="OrthoDB" id="2622676at2"/>
<protein>
    <recommendedName>
        <fullName evidence="3">CBM-cenC domain-containing protein</fullName>
    </recommendedName>
</protein>
<evidence type="ECO:0008006" key="3">
    <source>
        <dbReference type="Google" id="ProtNLM"/>
    </source>
</evidence>
<evidence type="ECO:0000313" key="2">
    <source>
        <dbReference type="Proteomes" id="UP000318102"/>
    </source>
</evidence>
<proteinExistence type="predicted"/>
<name>A0A559J3C7_9BACL</name>
<comment type="caution">
    <text evidence="1">The sequence shown here is derived from an EMBL/GenBank/DDBJ whole genome shotgun (WGS) entry which is preliminary data.</text>
</comment>
<dbReference type="RefSeq" id="WP_144991467.1">
    <property type="nucleotide sequence ID" value="NZ_VNJK01000001.1"/>
</dbReference>
<dbReference type="EMBL" id="VNJK01000001">
    <property type="protein sequence ID" value="TVX94362.1"/>
    <property type="molecule type" value="Genomic_DNA"/>
</dbReference>
<reference evidence="1 2" key="1">
    <citation type="submission" date="2019-07" db="EMBL/GenBank/DDBJ databases">
        <authorList>
            <person name="Kim J."/>
        </authorList>
    </citation>
    <scope>NUCLEOTIDE SEQUENCE [LARGE SCALE GENOMIC DNA]</scope>
    <source>
        <strain evidence="1 2">N4</strain>
    </source>
</reference>
<dbReference type="Proteomes" id="UP000318102">
    <property type="component" value="Unassembled WGS sequence"/>
</dbReference>
<dbReference type="Gene3D" id="2.60.120.260">
    <property type="entry name" value="Galactose-binding domain-like"/>
    <property type="match status" value="1"/>
</dbReference>
<accession>A0A559J3C7</accession>
<keyword evidence="2" id="KW-1185">Reference proteome</keyword>
<sequence length="175" mass="19610">MSNKLSIRSKKIELRRNQHGKHKRGAIKFVQNPGFTGPSFSPWVDVGEVYLSTIRPNVGDQSAFFAVQPGRSASLRQRVTLEAPGTLGYRLIYSILADRYNNRGAFQVSFLNTGIGRTFQLADVGFRNYQTFQIDFTSAAINNRSFVDLEFRVNGAGNRPSFLFLDTVVIVPRSS</sequence>
<dbReference type="AlphaFoldDB" id="A0A559J3C7"/>
<gene>
    <name evidence="1" type="ORF">FPZ44_15655</name>
</gene>